<evidence type="ECO:0000313" key="2">
    <source>
        <dbReference type="EMBL" id="KAK3171121.1"/>
    </source>
</evidence>
<dbReference type="InterPro" id="IPR051283">
    <property type="entry name" value="Sec_Metabolite_Acyltrans"/>
</dbReference>
<dbReference type="Gene3D" id="3.30.559.10">
    <property type="entry name" value="Chloramphenicol acetyltransferase-like domain"/>
    <property type="match status" value="2"/>
</dbReference>
<proteinExistence type="predicted"/>
<protein>
    <submittedName>
        <fullName evidence="2">Uncharacterized protein</fullName>
    </submittedName>
</protein>
<name>A0AAD9Z482_9LECA</name>
<gene>
    <name evidence="2" type="ORF">OEA41_003205</name>
</gene>
<keyword evidence="3" id="KW-1185">Reference proteome</keyword>
<dbReference type="PANTHER" id="PTHR31896:SF64">
    <property type="entry name" value="TRICHOTHECENE 3-O-ACETYLTRANSFERASE"/>
    <property type="match status" value="1"/>
</dbReference>
<dbReference type="AlphaFoldDB" id="A0AAD9Z482"/>
<comment type="caution">
    <text evidence="2">The sequence shown here is derived from an EMBL/GenBank/DDBJ whole genome shotgun (WGS) entry which is preliminary data.</text>
</comment>
<dbReference type="EMBL" id="JASNWA010000008">
    <property type="protein sequence ID" value="KAK3171121.1"/>
    <property type="molecule type" value="Genomic_DNA"/>
</dbReference>
<reference evidence="2" key="1">
    <citation type="submission" date="2022-11" db="EMBL/GenBank/DDBJ databases">
        <title>Chromosomal genome sequence assembly and mating type (MAT) locus characterization of the leprose asexual lichenized fungus Lepraria neglecta (Nyl.) Erichsen.</title>
        <authorList>
            <person name="Allen J.L."/>
            <person name="Pfeffer B."/>
        </authorList>
    </citation>
    <scope>NUCLEOTIDE SEQUENCE</scope>
    <source>
        <strain evidence="2">Allen 5258</strain>
    </source>
</reference>
<accession>A0AAD9Z482</accession>
<dbReference type="PANTHER" id="PTHR31896">
    <property type="entry name" value="FAMILY REGULATORY PROTEIN, PUTATIVE (AFU_ORTHOLOGUE AFUA_3G14730)-RELATED"/>
    <property type="match status" value="1"/>
</dbReference>
<sequence>MFPHPLFCLKRNSDKAEIVSILQDGVQETINQFLDLASSCTQPPQPRNGEKQIGLRYHDKGEAHLRVKDLSVKYDIEELRESHFSQEKLLPEDLCPTLGFDHPAMRPLKLFSVQANFVKNGLLLIVCMYHSICDSVGQFHVTEMLASQCNAIGQRKATSPSSSLKLAFSANQFDRSRLFHLFHGAPKSDVAKLSSYIVLPVPERGMPAWATPDGKPLATKKPSSSTEPYISTHDAVCALVWRTVIAARLKASIITTTDASTFGMPIDGRSQLSPPLPADFLRNLAVCFKVGESVQELIPPENLGAAGFQIRSGVKSVDDAYLKNFVTLLQEVPDMGQVFIDCLEHIKTTGLFLTSWARFDYAGLSWGSRFGECEIFRFPAGGYMNGIAVIFPPLTNGDWEVTLTLEETAMKAFKEDETWRRFARME</sequence>
<dbReference type="Pfam" id="PF02458">
    <property type="entry name" value="Transferase"/>
    <property type="match status" value="1"/>
</dbReference>
<keyword evidence="1" id="KW-0808">Transferase</keyword>
<dbReference type="InterPro" id="IPR023213">
    <property type="entry name" value="CAT-like_dom_sf"/>
</dbReference>
<evidence type="ECO:0000256" key="1">
    <source>
        <dbReference type="ARBA" id="ARBA00022679"/>
    </source>
</evidence>
<evidence type="ECO:0000313" key="3">
    <source>
        <dbReference type="Proteomes" id="UP001276659"/>
    </source>
</evidence>
<dbReference type="Proteomes" id="UP001276659">
    <property type="component" value="Unassembled WGS sequence"/>
</dbReference>
<dbReference type="GO" id="GO:0016740">
    <property type="term" value="F:transferase activity"/>
    <property type="evidence" value="ECO:0007669"/>
    <property type="project" value="UniProtKB-KW"/>
</dbReference>
<organism evidence="2 3">
    <name type="scientific">Lepraria neglecta</name>
    <dbReference type="NCBI Taxonomy" id="209136"/>
    <lineage>
        <taxon>Eukaryota</taxon>
        <taxon>Fungi</taxon>
        <taxon>Dikarya</taxon>
        <taxon>Ascomycota</taxon>
        <taxon>Pezizomycotina</taxon>
        <taxon>Lecanoromycetes</taxon>
        <taxon>OSLEUM clade</taxon>
        <taxon>Lecanoromycetidae</taxon>
        <taxon>Lecanorales</taxon>
        <taxon>Lecanorineae</taxon>
        <taxon>Stereocaulaceae</taxon>
        <taxon>Lepraria</taxon>
    </lineage>
</organism>